<evidence type="ECO:0000313" key="1">
    <source>
        <dbReference type="EMBL" id="GBR52285.1"/>
    </source>
</evidence>
<gene>
    <name evidence="1" type="ORF">AA106555_0862</name>
</gene>
<reference evidence="1 2" key="1">
    <citation type="submission" date="2013-04" db="EMBL/GenBank/DDBJ databases">
        <title>The genome sequencing project of 58 acetic acid bacteria.</title>
        <authorList>
            <person name="Okamoto-Kainuma A."/>
            <person name="Ishikawa M."/>
            <person name="Umino S."/>
            <person name="Koizumi Y."/>
            <person name="Shiwa Y."/>
            <person name="Yoshikawa H."/>
            <person name="Matsutani M."/>
            <person name="Matsushita K."/>
        </authorList>
    </citation>
    <scope>NUCLEOTIDE SEQUENCE [LARGE SCALE GENOMIC DNA]</scope>
    <source>
        <strain evidence="1 2">NBRC 106555</strain>
    </source>
</reference>
<dbReference type="EMBL" id="BAQC01000022">
    <property type="protein sequence ID" value="GBR52285.1"/>
    <property type="molecule type" value="Genomic_DNA"/>
</dbReference>
<organism evidence="1 2">
    <name type="scientific">Neokomagataea thailandica NBRC 106555</name>
    <dbReference type="NCBI Taxonomy" id="1223520"/>
    <lineage>
        <taxon>Bacteria</taxon>
        <taxon>Pseudomonadati</taxon>
        <taxon>Pseudomonadota</taxon>
        <taxon>Alphaproteobacteria</taxon>
        <taxon>Acetobacterales</taxon>
        <taxon>Acetobacteraceae</taxon>
        <taxon>Neokomagataea</taxon>
    </lineage>
</organism>
<proteinExistence type="predicted"/>
<comment type="caution">
    <text evidence="1">The sequence shown here is derived from an EMBL/GenBank/DDBJ whole genome shotgun (WGS) entry which is preliminary data.</text>
</comment>
<evidence type="ECO:0000313" key="2">
    <source>
        <dbReference type="Proteomes" id="UP001062632"/>
    </source>
</evidence>
<protein>
    <recommendedName>
        <fullName evidence="3">Transposase</fullName>
    </recommendedName>
</protein>
<keyword evidence="2" id="KW-1185">Reference proteome</keyword>
<name>A0ABQ0QPB8_9PROT</name>
<evidence type="ECO:0008006" key="3">
    <source>
        <dbReference type="Google" id="ProtNLM"/>
    </source>
</evidence>
<dbReference type="Proteomes" id="UP001062632">
    <property type="component" value="Unassembled WGS sequence"/>
</dbReference>
<sequence length="75" mass="8915">MRNTCQDRRTLRYKAVYPFTHAVERNSRLAHLTRTLWAYSASVPAKTKKLRGMREPTHCTHLITHEYSGNHEQQY</sequence>
<accession>A0ABQ0QPB8</accession>